<dbReference type="EMBL" id="CP019602">
    <property type="protein sequence ID" value="ARU16258.1"/>
    <property type="molecule type" value="Genomic_DNA"/>
</dbReference>
<feature type="signal peptide" evidence="1">
    <location>
        <begin position="1"/>
        <end position="18"/>
    </location>
</feature>
<proteinExistence type="predicted"/>
<dbReference type="RefSeq" id="WP_066845334.1">
    <property type="nucleotide sequence ID" value="NZ_CP019602.1"/>
</dbReference>
<reference evidence="2 3" key="1">
    <citation type="submission" date="2017-01" db="EMBL/GenBank/DDBJ databases">
        <title>Complete genome sequence of esterase-producing bacterium Croceicoccus marinus E4A9.</title>
        <authorList>
            <person name="Wu Y.-H."/>
            <person name="Cheng H."/>
            <person name="Xu L."/>
            <person name="Huo Y.-Y."/>
            <person name="Wang C.-S."/>
            <person name="Xu X.-W."/>
        </authorList>
    </citation>
    <scope>NUCLEOTIDE SEQUENCE [LARGE SCALE GENOMIC DNA]</scope>
    <source>
        <strain evidence="2 3">E4A9</strain>
    </source>
</reference>
<dbReference type="STRING" id="450378.GCA_001661675_01744"/>
<keyword evidence="3" id="KW-1185">Reference proteome</keyword>
<name>A0A1Z1FBR4_9SPHN</name>
<evidence type="ECO:0000313" key="2">
    <source>
        <dbReference type="EMBL" id="ARU16258.1"/>
    </source>
</evidence>
<organism evidence="2 3">
    <name type="scientific">Croceicoccus marinus</name>
    <dbReference type="NCBI Taxonomy" id="450378"/>
    <lineage>
        <taxon>Bacteria</taxon>
        <taxon>Pseudomonadati</taxon>
        <taxon>Pseudomonadota</taxon>
        <taxon>Alphaproteobacteria</taxon>
        <taxon>Sphingomonadales</taxon>
        <taxon>Erythrobacteraceae</taxon>
        <taxon>Croceicoccus</taxon>
    </lineage>
</organism>
<evidence type="ECO:0000256" key="1">
    <source>
        <dbReference type="SAM" id="SignalP"/>
    </source>
</evidence>
<feature type="chain" id="PRO_5011677160" evidence="1">
    <location>
        <begin position="19"/>
        <end position="141"/>
    </location>
</feature>
<gene>
    <name evidence="2" type="ORF">A9D14_08695</name>
</gene>
<dbReference type="Proteomes" id="UP000195807">
    <property type="component" value="Chromosome"/>
</dbReference>
<dbReference type="KEGG" id="cman:A9D14_08695"/>
<dbReference type="PROSITE" id="PS51257">
    <property type="entry name" value="PROKAR_LIPOPROTEIN"/>
    <property type="match status" value="1"/>
</dbReference>
<protein>
    <submittedName>
        <fullName evidence="2">Uncharacterized protein</fullName>
    </submittedName>
</protein>
<dbReference type="OrthoDB" id="7408034at2"/>
<sequence>MRAAPLFLALAFPALALAACSEDRREEAAEGPARAAVYPAADGGAATGRFEISSADSGAVIVQEVLPDGSYRNLMDGELVETGTWATPEPGVFCTTSSNGRTSCDEESLAPDGTWISVNVEDPAVRWIIRRLEETSGPPAA</sequence>
<accession>A0A1Z1FBR4</accession>
<keyword evidence="1" id="KW-0732">Signal</keyword>
<evidence type="ECO:0000313" key="3">
    <source>
        <dbReference type="Proteomes" id="UP000195807"/>
    </source>
</evidence>
<dbReference type="AlphaFoldDB" id="A0A1Z1FBR4"/>